<evidence type="ECO:0000313" key="2">
    <source>
        <dbReference type="Proteomes" id="UP001186944"/>
    </source>
</evidence>
<keyword evidence="2" id="KW-1185">Reference proteome</keyword>
<proteinExistence type="predicted"/>
<sequence length="110" mass="12019">MTKANELLERIIDQCGGLGRFQALAIVVFLISKGSVTWSTMMMAFGGAIPDWWCLWNNQSISQQTGNGSHIVRSLKSCSAPRQGNESSGEISCSSREFATDKWTVVSEVS</sequence>
<protein>
    <submittedName>
        <fullName evidence="1">Uncharacterized protein</fullName>
    </submittedName>
</protein>
<dbReference type="EMBL" id="VSWD01000008">
    <property type="protein sequence ID" value="KAK3095465.1"/>
    <property type="molecule type" value="Genomic_DNA"/>
</dbReference>
<evidence type="ECO:0000313" key="1">
    <source>
        <dbReference type="EMBL" id="KAK3095465.1"/>
    </source>
</evidence>
<dbReference type="Proteomes" id="UP001186944">
    <property type="component" value="Unassembled WGS sequence"/>
</dbReference>
<accession>A0AA88Y9G2</accession>
<dbReference type="AlphaFoldDB" id="A0AA88Y9G2"/>
<organism evidence="1 2">
    <name type="scientific">Pinctada imbricata</name>
    <name type="common">Atlantic pearl-oyster</name>
    <name type="synonym">Pinctada martensii</name>
    <dbReference type="NCBI Taxonomy" id="66713"/>
    <lineage>
        <taxon>Eukaryota</taxon>
        <taxon>Metazoa</taxon>
        <taxon>Spiralia</taxon>
        <taxon>Lophotrochozoa</taxon>
        <taxon>Mollusca</taxon>
        <taxon>Bivalvia</taxon>
        <taxon>Autobranchia</taxon>
        <taxon>Pteriomorphia</taxon>
        <taxon>Pterioida</taxon>
        <taxon>Pterioidea</taxon>
        <taxon>Pteriidae</taxon>
        <taxon>Pinctada</taxon>
    </lineage>
</organism>
<reference evidence="1" key="1">
    <citation type="submission" date="2019-08" db="EMBL/GenBank/DDBJ databases">
        <title>The improved chromosome-level genome for the pearl oyster Pinctada fucata martensii using PacBio sequencing and Hi-C.</title>
        <authorList>
            <person name="Zheng Z."/>
        </authorList>
    </citation>
    <scope>NUCLEOTIDE SEQUENCE</scope>
    <source>
        <strain evidence="1">ZZ-2019</strain>
        <tissue evidence="1">Adductor muscle</tissue>
    </source>
</reference>
<gene>
    <name evidence="1" type="ORF">FSP39_015004</name>
</gene>
<comment type="caution">
    <text evidence="1">The sequence shown here is derived from an EMBL/GenBank/DDBJ whole genome shotgun (WGS) entry which is preliminary data.</text>
</comment>
<name>A0AA88Y9G2_PINIB</name>